<evidence type="ECO:0000259" key="1">
    <source>
        <dbReference type="PROSITE" id="PS50994"/>
    </source>
</evidence>
<dbReference type="InterPro" id="IPR009057">
    <property type="entry name" value="Homeodomain-like_sf"/>
</dbReference>
<evidence type="ECO:0000313" key="3">
    <source>
        <dbReference type="Proteomes" id="UP000479132"/>
    </source>
</evidence>
<dbReference type="PANTHER" id="PTHR35004:SF6">
    <property type="entry name" value="TRANSPOSASE"/>
    <property type="match status" value="1"/>
</dbReference>
<dbReference type="AlphaFoldDB" id="A0A6M1TBZ1"/>
<keyword evidence="3" id="KW-1185">Reference proteome</keyword>
<dbReference type="Gene3D" id="1.10.10.10">
    <property type="entry name" value="Winged helix-like DNA-binding domain superfamily/Winged helix DNA-binding domain"/>
    <property type="match status" value="1"/>
</dbReference>
<dbReference type="Gene3D" id="3.30.420.10">
    <property type="entry name" value="Ribonuclease H-like superfamily/Ribonuclease H"/>
    <property type="match status" value="1"/>
</dbReference>
<dbReference type="InterPro" id="IPR036388">
    <property type="entry name" value="WH-like_DNA-bd_sf"/>
</dbReference>
<dbReference type="InterPro" id="IPR036397">
    <property type="entry name" value="RNaseH_sf"/>
</dbReference>
<dbReference type="PROSITE" id="PS50994">
    <property type="entry name" value="INTEGRASE"/>
    <property type="match status" value="1"/>
</dbReference>
<dbReference type="Pfam" id="PF13565">
    <property type="entry name" value="HTH_32"/>
    <property type="match status" value="1"/>
</dbReference>
<name>A0A6M1TBZ1_9BACT</name>
<dbReference type="RefSeq" id="WP_165268180.1">
    <property type="nucleotide sequence ID" value="NZ_JAALLS010000010.1"/>
</dbReference>
<organism evidence="2 3">
    <name type="scientific">Fodinibius halophilus</name>
    <dbReference type="NCBI Taxonomy" id="1736908"/>
    <lineage>
        <taxon>Bacteria</taxon>
        <taxon>Pseudomonadati</taxon>
        <taxon>Balneolota</taxon>
        <taxon>Balneolia</taxon>
        <taxon>Balneolales</taxon>
        <taxon>Balneolaceae</taxon>
        <taxon>Fodinibius</taxon>
    </lineage>
</organism>
<gene>
    <name evidence="2" type="ORF">G3569_08760</name>
</gene>
<dbReference type="SUPFAM" id="SSF46689">
    <property type="entry name" value="Homeodomain-like"/>
    <property type="match status" value="1"/>
</dbReference>
<dbReference type="EMBL" id="JAALLS010000010">
    <property type="protein sequence ID" value="NGP88444.1"/>
    <property type="molecule type" value="Genomic_DNA"/>
</dbReference>
<dbReference type="GO" id="GO:0015074">
    <property type="term" value="P:DNA integration"/>
    <property type="evidence" value="ECO:0007669"/>
    <property type="project" value="InterPro"/>
</dbReference>
<dbReference type="GO" id="GO:0003676">
    <property type="term" value="F:nucleic acid binding"/>
    <property type="evidence" value="ECO:0007669"/>
    <property type="project" value="InterPro"/>
</dbReference>
<dbReference type="NCBIfam" id="NF033577">
    <property type="entry name" value="transpos_IS481"/>
    <property type="match status" value="1"/>
</dbReference>
<dbReference type="PANTHER" id="PTHR35004">
    <property type="entry name" value="TRANSPOSASE RV3428C-RELATED"/>
    <property type="match status" value="1"/>
</dbReference>
<dbReference type="SUPFAM" id="SSF53098">
    <property type="entry name" value="Ribonuclease H-like"/>
    <property type="match status" value="1"/>
</dbReference>
<reference evidence="2 3" key="1">
    <citation type="submission" date="2020-02" db="EMBL/GenBank/DDBJ databases">
        <title>Aliifodinibius halophilus 2W32, complete genome.</title>
        <authorList>
            <person name="Li Y."/>
            <person name="Wu S."/>
        </authorList>
    </citation>
    <scope>NUCLEOTIDE SEQUENCE [LARGE SCALE GENOMIC DNA]</scope>
    <source>
        <strain evidence="2 3">2W32</strain>
    </source>
</reference>
<evidence type="ECO:0000313" key="2">
    <source>
        <dbReference type="EMBL" id="NGP88444.1"/>
    </source>
</evidence>
<dbReference type="Proteomes" id="UP000479132">
    <property type="component" value="Unassembled WGS sequence"/>
</dbReference>
<dbReference type="InterPro" id="IPR047656">
    <property type="entry name" value="IS481-like_transpos"/>
</dbReference>
<feature type="domain" description="Integrase catalytic" evidence="1">
    <location>
        <begin position="145"/>
        <end position="317"/>
    </location>
</feature>
<sequence length="393" mass="45311">MPWKTEETKMELKAEFVQMADQPQTNMSKLCRRFGISCPTGYKWLRRYQQDGLEGLSERSRRPDNNQNKTPDHIEELVVEARRRDPGWGGRKLRCHLCNQARAGTIEAAPEQIPAASTITSILDRHDMLAEPSDPSRRGSWQRFERGAPNELWQLDFKGEFRLANQQYCYPLTLVDDHSRFSLAVAGCPNQQRSTVQELLITVFRRYGLPWAMLCDNGPPWGAGLGWRDWGPFYTGLAVWLMRLGIDVIYSRPNHPQGKGKNERFNRTRGDELLAHRQFADHSEAHARMADWRTRYNTVRPHQHLDMNPPATRYESSDRAFPEHLPPVAYASGATTRKVTTNGRIRFRGQRFTVGKAFSGHRLALRASSESHTYDVYFCNQQIRTINLNKNAN</sequence>
<accession>A0A6M1TBZ1</accession>
<comment type="caution">
    <text evidence="2">The sequence shown here is derived from an EMBL/GenBank/DDBJ whole genome shotgun (WGS) entry which is preliminary data.</text>
</comment>
<proteinExistence type="predicted"/>
<protein>
    <submittedName>
        <fullName evidence="2">IS481 family transposase</fullName>
    </submittedName>
</protein>
<dbReference type="InterPro" id="IPR012337">
    <property type="entry name" value="RNaseH-like_sf"/>
</dbReference>
<dbReference type="InterPro" id="IPR001584">
    <property type="entry name" value="Integrase_cat-core"/>
</dbReference>
<dbReference type="Pfam" id="PF13683">
    <property type="entry name" value="rve_3"/>
    <property type="match status" value="1"/>
</dbReference>